<keyword evidence="3" id="KW-0964">Secreted</keyword>
<dbReference type="Gene3D" id="2.60.40.3050">
    <property type="match status" value="1"/>
</dbReference>
<dbReference type="PROSITE" id="PS50847">
    <property type="entry name" value="GRAM_POS_ANCHORING"/>
    <property type="match status" value="1"/>
</dbReference>
<proteinExistence type="predicted"/>
<dbReference type="InterPro" id="IPR019931">
    <property type="entry name" value="LPXTG_anchor"/>
</dbReference>
<dbReference type="EMBL" id="LS483343">
    <property type="protein sequence ID" value="SQF41224.1"/>
    <property type="molecule type" value="Genomic_DNA"/>
</dbReference>
<dbReference type="Pfam" id="PF00746">
    <property type="entry name" value="Gram_pos_anchor"/>
    <property type="match status" value="1"/>
</dbReference>
<dbReference type="Pfam" id="PF05737">
    <property type="entry name" value="Collagen_bind"/>
    <property type="match status" value="1"/>
</dbReference>
<dbReference type="KEGG" id="sfer:NCTC12278_01826"/>
<evidence type="ECO:0000313" key="11">
    <source>
        <dbReference type="Proteomes" id="UP000249495"/>
    </source>
</evidence>
<evidence type="ECO:0000256" key="1">
    <source>
        <dbReference type="ARBA" id="ARBA00004191"/>
    </source>
</evidence>
<evidence type="ECO:0000256" key="5">
    <source>
        <dbReference type="ARBA" id="ARBA00023088"/>
    </source>
</evidence>
<name>A0A2X3VIT4_9STRE</name>
<feature type="transmembrane region" description="Helical" evidence="7">
    <location>
        <begin position="531"/>
        <end position="548"/>
    </location>
</feature>
<dbReference type="GO" id="GO:0007155">
    <property type="term" value="P:cell adhesion"/>
    <property type="evidence" value="ECO:0007669"/>
    <property type="project" value="InterPro"/>
</dbReference>
<dbReference type="Proteomes" id="UP000249495">
    <property type="component" value="Chromosome 1"/>
</dbReference>
<dbReference type="Gene3D" id="2.60.40.740">
    <property type="match status" value="1"/>
</dbReference>
<dbReference type="InterPro" id="IPR011252">
    <property type="entry name" value="Fibrogen-bd_dom1"/>
</dbReference>
<keyword evidence="10" id="KW-0176">Collagen</keyword>
<feature type="chain" id="PRO_5016115249" evidence="8">
    <location>
        <begin position="28"/>
        <end position="552"/>
    </location>
</feature>
<dbReference type="OrthoDB" id="1744455at2"/>
<keyword evidence="7" id="KW-1133">Transmembrane helix</keyword>
<protein>
    <submittedName>
        <fullName evidence="10">Collagen-binding surface protein</fullName>
    </submittedName>
</protein>
<dbReference type="InterPro" id="IPR008966">
    <property type="entry name" value="Adhesion_dom_sf"/>
</dbReference>
<organism evidence="10 11">
    <name type="scientific">Streptococcus ferus</name>
    <dbReference type="NCBI Taxonomy" id="1345"/>
    <lineage>
        <taxon>Bacteria</taxon>
        <taxon>Bacillati</taxon>
        <taxon>Bacillota</taxon>
        <taxon>Bacilli</taxon>
        <taxon>Lactobacillales</taxon>
        <taxon>Streptococcaceae</taxon>
        <taxon>Streptococcus</taxon>
    </lineage>
</organism>
<evidence type="ECO:0000259" key="9">
    <source>
        <dbReference type="PROSITE" id="PS50847"/>
    </source>
</evidence>
<keyword evidence="7" id="KW-0812">Transmembrane</keyword>
<dbReference type="RefSeq" id="WP_018030503.1">
    <property type="nucleotide sequence ID" value="NZ_LS483343.1"/>
</dbReference>
<evidence type="ECO:0000256" key="3">
    <source>
        <dbReference type="ARBA" id="ARBA00022525"/>
    </source>
</evidence>
<feature type="region of interest" description="Disordered" evidence="6">
    <location>
        <begin position="436"/>
        <end position="527"/>
    </location>
</feature>
<feature type="domain" description="Gram-positive cocci surface proteins LPxTG" evidence="9">
    <location>
        <begin position="521"/>
        <end position="552"/>
    </location>
</feature>
<dbReference type="Gene3D" id="2.60.40.1280">
    <property type="match status" value="1"/>
</dbReference>
<dbReference type="InterPro" id="IPR038174">
    <property type="entry name" value="Strep_pil_link_sf"/>
</dbReference>
<sequence length="552" mass="59459">MGFFNKVISVIGLSFVLAALFAIPVSADQLTSGYTVSTDVTINNYKLVNNGSYGEGKFYVSPTYTFDDATVLKNGDTLVYDVPSVFKFDQALTQNLTAPTGETIATLVTDPATNKATITITNQEYFARLNETKKIQALFTVQWADATPYNVPQTFTFEGAQEYTLTRIVVDEEPEGYSKWGVQDSKDPNIVNWRIRINRDIKQLGNVVITDTIPEGQELEGAISGYYFADWTNGPRTSFTANDPNIVSITDSNHFTINAGDLSNRGIYIIYKTRLTAPVDKVEKKVFNDIVVTSDGNPLQALNYRPFAPLTTVDGVGEGTRSDEAIFKVNKILSGRTLAAGEFSFELVDDATGNVLETVTNDSAGVVQFSKIKFSTVGDFTYTIREKASGLEGVTDDADADIKVSVNVVDNGGAKQVTASYDRDSFTNVYIAPTTTTTTTESTTPTTTTSTTTESTTTTSATTSTTTESTTTTSATTSATTESATTVPTTTAAASRTTEDPKSTTSSKPTTPKKKLSKPGLPSTGDASESWLAILGLTVLVIGGYTYYKRPI</sequence>
<reference evidence="10 11" key="1">
    <citation type="submission" date="2018-06" db="EMBL/GenBank/DDBJ databases">
        <authorList>
            <consortium name="Pathogen Informatics"/>
            <person name="Doyle S."/>
        </authorList>
    </citation>
    <scope>NUCLEOTIDE SEQUENCE [LARGE SCALE GENOMIC DNA]</scope>
    <source>
        <strain evidence="10 11">NCTC12278</strain>
    </source>
</reference>
<dbReference type="InterPro" id="IPR008456">
    <property type="entry name" value="Collagen-bd_dom"/>
</dbReference>
<dbReference type="NCBIfam" id="TIGR01167">
    <property type="entry name" value="LPXTG_anchor"/>
    <property type="match status" value="1"/>
</dbReference>
<evidence type="ECO:0000256" key="2">
    <source>
        <dbReference type="ARBA" id="ARBA00022512"/>
    </source>
</evidence>
<evidence type="ECO:0000256" key="7">
    <source>
        <dbReference type="SAM" id="Phobius"/>
    </source>
</evidence>
<dbReference type="NCBIfam" id="TIGR03786">
    <property type="entry name" value="strep_pil_rpt"/>
    <property type="match status" value="1"/>
</dbReference>
<evidence type="ECO:0000256" key="4">
    <source>
        <dbReference type="ARBA" id="ARBA00022729"/>
    </source>
</evidence>
<dbReference type="STRING" id="1123303.GCA_000372425_01179"/>
<evidence type="ECO:0000256" key="8">
    <source>
        <dbReference type="SAM" id="SignalP"/>
    </source>
</evidence>
<feature type="compositionally biased region" description="Low complexity" evidence="6">
    <location>
        <begin position="436"/>
        <end position="496"/>
    </location>
</feature>
<accession>A0A2X3VIT4</accession>
<dbReference type="SUPFAM" id="SSF49401">
    <property type="entry name" value="Bacterial adhesins"/>
    <property type="match status" value="2"/>
</dbReference>
<evidence type="ECO:0000256" key="6">
    <source>
        <dbReference type="SAM" id="MobiDB-lite"/>
    </source>
</evidence>
<dbReference type="AlphaFoldDB" id="A0A2X3VIT4"/>
<evidence type="ECO:0000313" key="10">
    <source>
        <dbReference type="EMBL" id="SQF41224.1"/>
    </source>
</evidence>
<keyword evidence="7" id="KW-0472">Membrane</keyword>
<keyword evidence="4 8" id="KW-0732">Signal</keyword>
<keyword evidence="11" id="KW-1185">Reference proteome</keyword>
<feature type="signal peptide" evidence="8">
    <location>
        <begin position="1"/>
        <end position="27"/>
    </location>
</feature>
<comment type="subcellular location">
    <subcellularLocation>
        <location evidence="1">Secreted</location>
        <location evidence="1">Cell wall</location>
    </subcellularLocation>
</comment>
<dbReference type="GO" id="GO:0005518">
    <property type="term" value="F:collagen binding"/>
    <property type="evidence" value="ECO:0007669"/>
    <property type="project" value="InterPro"/>
</dbReference>
<keyword evidence="2" id="KW-0134">Cell wall</keyword>
<keyword evidence="5" id="KW-0572">Peptidoglycan-anchor</keyword>
<gene>
    <name evidence="10" type="ORF">NCTC12278_01826</name>
</gene>
<dbReference type="InterPro" id="IPR022464">
    <property type="entry name" value="Strep_pil_isopept_link"/>
</dbReference>